<dbReference type="InterPro" id="IPR002850">
    <property type="entry name" value="PIN_toxin-like"/>
</dbReference>
<feature type="domain" description="PIN" evidence="5">
    <location>
        <begin position="1"/>
        <end position="116"/>
    </location>
</feature>
<dbReference type="PANTHER" id="PTHR34610">
    <property type="entry name" value="SSL7007 PROTEIN"/>
    <property type="match status" value="1"/>
</dbReference>
<reference evidence="6 7" key="1">
    <citation type="submission" date="2011-05" db="EMBL/GenBank/DDBJ databases">
        <title>Complete sequence of Isoptericola variabilis 225.</title>
        <authorList>
            <consortium name="US DOE Joint Genome Institute"/>
            <person name="Lucas S."/>
            <person name="Han J."/>
            <person name="Lapidus A."/>
            <person name="Cheng J.-F."/>
            <person name="Goodwin L."/>
            <person name="Pitluck S."/>
            <person name="Peters L."/>
            <person name="Mikhailova N."/>
            <person name="Zeytun A."/>
            <person name="Han C."/>
            <person name="Tapia R."/>
            <person name="Land M."/>
            <person name="Hauser L."/>
            <person name="Kyrpides N."/>
            <person name="Ivanova N."/>
            <person name="Pagani I."/>
            <person name="Siebers A."/>
            <person name="Allgaier M."/>
            <person name="Thelen M."/>
            <person name="Hugenholtz P."/>
            <person name="Gladden J."/>
            <person name="Woyke T."/>
        </authorList>
    </citation>
    <scope>NUCLEOTIDE SEQUENCE [LARGE SCALE GENOMIC DNA]</scope>
    <source>
        <strain evidence="7">225</strain>
    </source>
</reference>
<dbReference type="GO" id="GO:0016787">
    <property type="term" value="F:hydrolase activity"/>
    <property type="evidence" value="ECO:0007669"/>
    <property type="project" value="UniProtKB-KW"/>
</dbReference>
<proteinExistence type="predicted"/>
<dbReference type="GO" id="GO:0004518">
    <property type="term" value="F:nuclease activity"/>
    <property type="evidence" value="ECO:0007669"/>
    <property type="project" value="UniProtKB-KW"/>
</dbReference>
<dbReference type="SMART" id="SM00670">
    <property type="entry name" value="PINc"/>
    <property type="match status" value="1"/>
</dbReference>
<evidence type="ECO:0000256" key="4">
    <source>
        <dbReference type="ARBA" id="ARBA00022842"/>
    </source>
</evidence>
<evidence type="ECO:0000259" key="5">
    <source>
        <dbReference type="SMART" id="SM00670"/>
    </source>
</evidence>
<dbReference type="HOGENOM" id="CLU_116617_4_0_11"/>
<gene>
    <name evidence="6" type="ordered locus">Isova_1113</name>
</gene>
<dbReference type="GO" id="GO:0046872">
    <property type="term" value="F:metal ion binding"/>
    <property type="evidence" value="ECO:0007669"/>
    <property type="project" value="UniProtKB-KW"/>
</dbReference>
<dbReference type="Pfam" id="PF13470">
    <property type="entry name" value="PIN_3"/>
    <property type="match status" value="1"/>
</dbReference>
<accession>F6FRC7</accession>
<dbReference type="InterPro" id="IPR002716">
    <property type="entry name" value="PIN_dom"/>
</dbReference>
<dbReference type="Proteomes" id="UP000009236">
    <property type="component" value="Chromosome"/>
</dbReference>
<dbReference type="PANTHER" id="PTHR34610:SF4">
    <property type="entry name" value="SLL8027 PROTEIN"/>
    <property type="match status" value="1"/>
</dbReference>
<evidence type="ECO:0000256" key="1">
    <source>
        <dbReference type="ARBA" id="ARBA00022722"/>
    </source>
</evidence>
<protein>
    <recommendedName>
        <fullName evidence="5">PIN domain-containing protein</fullName>
    </recommendedName>
</protein>
<dbReference type="NCBIfam" id="TIGR00305">
    <property type="entry name" value="putative toxin-antitoxin system toxin component, PIN family"/>
    <property type="match status" value="1"/>
</dbReference>
<evidence type="ECO:0000313" key="7">
    <source>
        <dbReference type="Proteomes" id="UP000009236"/>
    </source>
</evidence>
<evidence type="ECO:0000256" key="3">
    <source>
        <dbReference type="ARBA" id="ARBA00022801"/>
    </source>
</evidence>
<dbReference type="AlphaFoldDB" id="F6FRC7"/>
<dbReference type="RefSeq" id="WP_013838280.1">
    <property type="nucleotide sequence ID" value="NC_015588.1"/>
</dbReference>
<keyword evidence="1" id="KW-0540">Nuclease</keyword>
<dbReference type="eggNOG" id="COG1569">
    <property type="taxonomic scope" value="Bacteria"/>
</dbReference>
<dbReference type="SUPFAM" id="SSF88723">
    <property type="entry name" value="PIN domain-like"/>
    <property type="match status" value="1"/>
</dbReference>
<name>F6FRC7_ISOV2</name>
<dbReference type="InterPro" id="IPR029060">
    <property type="entry name" value="PIN-like_dom_sf"/>
</dbReference>
<keyword evidence="2" id="KW-0479">Metal-binding</keyword>
<organism evidence="7">
    <name type="scientific">Isoptericola variabilis (strain 225)</name>
    <dbReference type="NCBI Taxonomy" id="743718"/>
    <lineage>
        <taxon>Bacteria</taxon>
        <taxon>Bacillati</taxon>
        <taxon>Actinomycetota</taxon>
        <taxon>Actinomycetes</taxon>
        <taxon>Micrococcales</taxon>
        <taxon>Promicromonosporaceae</taxon>
        <taxon>Isoptericola</taxon>
    </lineage>
</organism>
<dbReference type="Gene3D" id="3.40.50.1010">
    <property type="entry name" value="5'-nuclease"/>
    <property type="match status" value="1"/>
</dbReference>
<evidence type="ECO:0000256" key="2">
    <source>
        <dbReference type="ARBA" id="ARBA00022723"/>
    </source>
</evidence>
<keyword evidence="3" id="KW-0378">Hydrolase</keyword>
<dbReference type="EMBL" id="CP002810">
    <property type="protein sequence ID" value="AEG43888.1"/>
    <property type="molecule type" value="Genomic_DNA"/>
</dbReference>
<keyword evidence="7" id="KW-1185">Reference proteome</keyword>
<dbReference type="KEGG" id="iva:Isova_1113"/>
<keyword evidence="4" id="KW-0460">Magnesium</keyword>
<sequence length="138" mass="14660">MRVFIDTNVLLSAALFPDGVAARAYVAAVSLADEVVVSDVVLAELRSVVTRKFPEVASAMDEFIAALPTFATVVATPERPVADEERVRDVKDRPILRAASNVEVDVLLTGDKDLLAAAIENPVIVAPADFLEMISPGA</sequence>
<evidence type="ECO:0000313" key="6">
    <source>
        <dbReference type="EMBL" id="AEG43888.1"/>
    </source>
</evidence>